<accession>Q1D3W5</accession>
<protein>
    <submittedName>
        <fullName evidence="1">Uncharacterized protein</fullName>
    </submittedName>
</protein>
<dbReference type="STRING" id="246197.MXAN_4489"/>
<reference evidence="1 2" key="1">
    <citation type="journal article" date="2006" name="Proc. Natl. Acad. Sci. U.S.A.">
        <title>Evolution of sensory complexity recorded in a myxobacterial genome.</title>
        <authorList>
            <person name="Goldman B.S."/>
            <person name="Nierman W.C."/>
            <person name="Kaiser D."/>
            <person name="Slater S.C."/>
            <person name="Durkin A.S."/>
            <person name="Eisen J.A."/>
            <person name="Ronning C.M."/>
            <person name="Barbazuk W.B."/>
            <person name="Blanchard M."/>
            <person name="Field C."/>
            <person name="Halling C."/>
            <person name="Hinkle G."/>
            <person name="Iartchuk O."/>
            <person name="Kim H.S."/>
            <person name="Mackenzie C."/>
            <person name="Madupu R."/>
            <person name="Miller N."/>
            <person name="Shvartsbeyn A."/>
            <person name="Sullivan S.A."/>
            <person name="Vaudin M."/>
            <person name="Wiegand R."/>
            <person name="Kaplan H.B."/>
        </authorList>
    </citation>
    <scope>NUCLEOTIDE SEQUENCE [LARGE SCALE GENOMIC DNA]</scope>
    <source>
        <strain evidence="2">DK1622</strain>
    </source>
</reference>
<dbReference type="EMBL" id="CP000113">
    <property type="protein sequence ID" value="ABF89896.1"/>
    <property type="molecule type" value="Genomic_DNA"/>
</dbReference>
<gene>
    <name evidence="1" type="ordered locus">MXAN_4489</name>
</gene>
<dbReference type="AlphaFoldDB" id="Q1D3W5"/>
<evidence type="ECO:0000313" key="1">
    <source>
        <dbReference type="EMBL" id="ABF89896.1"/>
    </source>
</evidence>
<sequence>MMIRYRLMPPSTSSFARIKNELFVWLDADYQDQLGRLQFEGPAPIVAEVRRALSNAPGYRESKMNVDGMVMPLDLRTAMGSNVMRPFQPELVEGANVLTSPSPPTLTTEELTVEFASRFATWVVTNLPGPVKVQSYAWEHLVRGLQGTLFEWSFWRPKYPSEEMAASALAVPLREALAHETARLKNVYERRPIDQRLVPPSLTPEEAQQVANVFVEALDTAAPGDDGAATLIVRLHEQLLALGLMSRRET</sequence>
<proteinExistence type="predicted"/>
<dbReference type="Proteomes" id="UP000002402">
    <property type="component" value="Chromosome"/>
</dbReference>
<dbReference type="HOGENOM" id="CLU_1110498_0_0_7"/>
<dbReference type="KEGG" id="mxa:MXAN_4489"/>
<name>Q1D3W5_MYXXD</name>
<organism evidence="1 2">
    <name type="scientific">Myxococcus xanthus (strain DK1622)</name>
    <dbReference type="NCBI Taxonomy" id="246197"/>
    <lineage>
        <taxon>Bacteria</taxon>
        <taxon>Pseudomonadati</taxon>
        <taxon>Myxococcota</taxon>
        <taxon>Myxococcia</taxon>
        <taxon>Myxococcales</taxon>
        <taxon>Cystobacterineae</taxon>
        <taxon>Myxococcaceae</taxon>
        <taxon>Myxococcus</taxon>
    </lineage>
</organism>
<dbReference type="EnsemblBacteria" id="ABF89896">
    <property type="protein sequence ID" value="ABF89896"/>
    <property type="gene ID" value="MXAN_4489"/>
</dbReference>
<keyword evidence="2" id="KW-1185">Reference proteome</keyword>
<evidence type="ECO:0000313" key="2">
    <source>
        <dbReference type="Proteomes" id="UP000002402"/>
    </source>
</evidence>